<evidence type="ECO:0000313" key="11">
    <source>
        <dbReference type="EMBL" id="QOY86012.1"/>
    </source>
</evidence>
<feature type="transmembrane region" description="Helical" evidence="8">
    <location>
        <begin position="298"/>
        <end position="323"/>
    </location>
</feature>
<feature type="transmembrane region" description="Helical" evidence="8">
    <location>
        <begin position="85"/>
        <end position="109"/>
    </location>
</feature>
<evidence type="ECO:0000313" key="12">
    <source>
        <dbReference type="Proteomes" id="UP000593892"/>
    </source>
</evidence>
<dbReference type="Pfam" id="PF00664">
    <property type="entry name" value="ABC_membrane"/>
    <property type="match status" value="1"/>
</dbReference>
<reference evidence="11 12" key="1">
    <citation type="submission" date="2020-10" db="EMBL/GenBank/DDBJ databases">
        <title>Complete genome sequence of Paludibaculum fermentans P105T, a facultatively anaerobic acidobacterium capable of dissimilatory Fe(III) reduction.</title>
        <authorList>
            <person name="Dedysh S.N."/>
            <person name="Beletsky A.V."/>
            <person name="Kulichevskaya I.S."/>
            <person name="Mardanov A.V."/>
            <person name="Ravin N.V."/>
        </authorList>
    </citation>
    <scope>NUCLEOTIDE SEQUENCE [LARGE SCALE GENOMIC DNA]</scope>
    <source>
        <strain evidence="11 12">P105</strain>
    </source>
</reference>
<proteinExistence type="predicted"/>
<dbReference type="InterPro" id="IPR017871">
    <property type="entry name" value="ABC_transporter-like_CS"/>
</dbReference>
<dbReference type="SUPFAM" id="SSF90123">
    <property type="entry name" value="ABC transporter transmembrane region"/>
    <property type="match status" value="1"/>
</dbReference>
<dbReference type="Gene3D" id="3.40.50.300">
    <property type="entry name" value="P-loop containing nucleotide triphosphate hydrolases"/>
    <property type="match status" value="1"/>
</dbReference>
<keyword evidence="5 8" id="KW-1133">Transmembrane helix</keyword>
<gene>
    <name evidence="11" type="ORF">IRI77_24790</name>
</gene>
<dbReference type="InterPro" id="IPR036640">
    <property type="entry name" value="ABC1_TM_sf"/>
</dbReference>
<evidence type="ECO:0000259" key="9">
    <source>
        <dbReference type="PROSITE" id="PS50893"/>
    </source>
</evidence>
<dbReference type="AlphaFoldDB" id="A0A7S7NLV9"/>
<evidence type="ECO:0000256" key="2">
    <source>
        <dbReference type="ARBA" id="ARBA00022692"/>
    </source>
</evidence>
<dbReference type="GO" id="GO:0005886">
    <property type="term" value="C:plasma membrane"/>
    <property type="evidence" value="ECO:0007669"/>
    <property type="project" value="UniProtKB-SubCell"/>
</dbReference>
<dbReference type="InterPro" id="IPR039421">
    <property type="entry name" value="Type_1_exporter"/>
</dbReference>
<dbReference type="PROSITE" id="PS50929">
    <property type="entry name" value="ABC_TM1F"/>
    <property type="match status" value="1"/>
</dbReference>
<feature type="compositionally biased region" description="Basic residues" evidence="7">
    <location>
        <begin position="1"/>
        <end position="11"/>
    </location>
</feature>
<feature type="domain" description="ABC transmembrane type-1" evidence="10">
    <location>
        <begin position="45"/>
        <end position="327"/>
    </location>
</feature>
<organism evidence="11 12">
    <name type="scientific">Paludibaculum fermentans</name>
    <dbReference type="NCBI Taxonomy" id="1473598"/>
    <lineage>
        <taxon>Bacteria</taxon>
        <taxon>Pseudomonadati</taxon>
        <taxon>Acidobacteriota</taxon>
        <taxon>Terriglobia</taxon>
        <taxon>Bryobacterales</taxon>
        <taxon>Bryobacteraceae</taxon>
        <taxon>Paludibaculum</taxon>
    </lineage>
</organism>
<dbReference type="GO" id="GO:0090374">
    <property type="term" value="P:oligopeptide export from mitochondrion"/>
    <property type="evidence" value="ECO:0007669"/>
    <property type="project" value="TreeGrafter"/>
</dbReference>
<feature type="transmembrane region" description="Helical" evidence="8">
    <location>
        <begin position="262"/>
        <end position="286"/>
    </location>
</feature>
<evidence type="ECO:0000256" key="7">
    <source>
        <dbReference type="SAM" id="MobiDB-lite"/>
    </source>
</evidence>
<keyword evidence="3" id="KW-0547">Nucleotide-binding</keyword>
<feature type="transmembrane region" description="Helical" evidence="8">
    <location>
        <begin position="160"/>
        <end position="180"/>
    </location>
</feature>
<dbReference type="InterPro" id="IPR003439">
    <property type="entry name" value="ABC_transporter-like_ATP-bd"/>
</dbReference>
<dbReference type="PANTHER" id="PTHR43394:SF1">
    <property type="entry name" value="ATP-BINDING CASSETTE SUB-FAMILY B MEMBER 10, MITOCHONDRIAL"/>
    <property type="match status" value="1"/>
</dbReference>
<dbReference type="PROSITE" id="PS50893">
    <property type="entry name" value="ABC_TRANSPORTER_2"/>
    <property type="match status" value="1"/>
</dbReference>
<dbReference type="GO" id="GO:0016887">
    <property type="term" value="F:ATP hydrolysis activity"/>
    <property type="evidence" value="ECO:0007669"/>
    <property type="project" value="InterPro"/>
</dbReference>
<keyword evidence="12" id="KW-1185">Reference proteome</keyword>
<comment type="subcellular location">
    <subcellularLocation>
        <location evidence="1">Cell membrane</location>
        <topology evidence="1">Multi-pass membrane protein</topology>
    </subcellularLocation>
</comment>
<evidence type="ECO:0000256" key="5">
    <source>
        <dbReference type="ARBA" id="ARBA00022989"/>
    </source>
</evidence>
<evidence type="ECO:0000259" key="10">
    <source>
        <dbReference type="PROSITE" id="PS50929"/>
    </source>
</evidence>
<feature type="region of interest" description="Disordered" evidence="7">
    <location>
        <begin position="602"/>
        <end position="626"/>
    </location>
</feature>
<feature type="transmembrane region" description="Helical" evidence="8">
    <location>
        <begin position="186"/>
        <end position="203"/>
    </location>
</feature>
<dbReference type="InterPro" id="IPR011527">
    <property type="entry name" value="ABC1_TM_dom"/>
</dbReference>
<feature type="region of interest" description="Disordered" evidence="7">
    <location>
        <begin position="1"/>
        <end position="23"/>
    </location>
</feature>
<dbReference type="Pfam" id="PF00005">
    <property type="entry name" value="ABC_tran"/>
    <property type="match status" value="1"/>
</dbReference>
<dbReference type="InterPro" id="IPR027417">
    <property type="entry name" value="P-loop_NTPase"/>
</dbReference>
<dbReference type="EMBL" id="CP063849">
    <property type="protein sequence ID" value="QOY86012.1"/>
    <property type="molecule type" value="Genomic_DNA"/>
</dbReference>
<dbReference type="SMART" id="SM00382">
    <property type="entry name" value="AAA"/>
    <property type="match status" value="1"/>
</dbReference>
<name>A0A7S7NLV9_PALFE</name>
<dbReference type="GO" id="GO:0015421">
    <property type="term" value="F:ABC-type oligopeptide transporter activity"/>
    <property type="evidence" value="ECO:0007669"/>
    <property type="project" value="TreeGrafter"/>
</dbReference>
<dbReference type="SUPFAM" id="SSF52540">
    <property type="entry name" value="P-loop containing nucleoside triphosphate hydrolases"/>
    <property type="match status" value="1"/>
</dbReference>
<dbReference type="PROSITE" id="PS00211">
    <property type="entry name" value="ABC_TRANSPORTER_1"/>
    <property type="match status" value="1"/>
</dbReference>
<dbReference type="Proteomes" id="UP000593892">
    <property type="component" value="Chromosome"/>
</dbReference>
<dbReference type="KEGG" id="pfer:IRI77_24790"/>
<evidence type="ECO:0000256" key="8">
    <source>
        <dbReference type="SAM" id="Phobius"/>
    </source>
</evidence>
<keyword evidence="6 8" id="KW-0472">Membrane</keyword>
<feature type="transmembrane region" description="Helical" evidence="8">
    <location>
        <begin position="44"/>
        <end position="65"/>
    </location>
</feature>
<keyword evidence="4 11" id="KW-0067">ATP-binding</keyword>
<dbReference type="FunFam" id="3.40.50.300:FF:000218">
    <property type="entry name" value="Multidrug ABC transporter ATP-binding protein"/>
    <property type="match status" value="1"/>
</dbReference>
<protein>
    <submittedName>
        <fullName evidence="11">ABC transporter ATP-binding protein</fullName>
    </submittedName>
</protein>
<accession>A0A7S7NLV9</accession>
<dbReference type="Gene3D" id="1.20.1560.10">
    <property type="entry name" value="ABC transporter type 1, transmembrane domain"/>
    <property type="match status" value="1"/>
</dbReference>
<evidence type="ECO:0000256" key="3">
    <source>
        <dbReference type="ARBA" id="ARBA00022741"/>
    </source>
</evidence>
<dbReference type="GO" id="GO:0005524">
    <property type="term" value="F:ATP binding"/>
    <property type="evidence" value="ECO:0007669"/>
    <property type="project" value="UniProtKB-KW"/>
</dbReference>
<dbReference type="RefSeq" id="WP_194447681.1">
    <property type="nucleotide sequence ID" value="NZ_CP063849.1"/>
</dbReference>
<dbReference type="InterPro" id="IPR003593">
    <property type="entry name" value="AAA+_ATPase"/>
</dbReference>
<keyword evidence="2 8" id="KW-0812">Transmembrane</keyword>
<dbReference type="PANTHER" id="PTHR43394">
    <property type="entry name" value="ATP-DEPENDENT PERMEASE MDL1, MITOCHONDRIAL"/>
    <property type="match status" value="1"/>
</dbReference>
<evidence type="ECO:0000256" key="6">
    <source>
        <dbReference type="ARBA" id="ARBA00023136"/>
    </source>
</evidence>
<sequence>MLHRPGAHHPNRFAAPSENEPPVQLSTLPWKRLLAYLQPYRGRMAVAILALLGSSALGLAFPMVIVRLLDSATRTHSLSSLNGLALLLLGIFLTQAALSFLQSIMLAVIGENIVCDLRTTLYTHLHRQSLDFYSGRRVGEIVSRLSSDVTQMRTVLTSNITSLLSQSVSLIGALVIVLSINIQLSLFILALVPPLVLLVAFFGRRIQKSSTGLQDHLADATTVAEEALQGIRVVKSFGQEQHETTRYGAAARKALSASLRMAFLHSSFSSVMMFLGFGTISAIMWYGGREVIAGRLSLAMINGFLMYGIMIAGSLGGLAGLYAQFRAAIGGVQRVFEILDLHPTVQDTPGAVTLTGTQGHLRFDNVTFHYEPNVPVIKGIMLDIQPGEILALVGPSGAGKSTLFNLIPRFYDPAGGSVQLDGRDLRSVTQHSLREQMALVPQETMLFGGTIRENILYGRLGATEEQMIAAARSANAHDFIMEFPQQYETVVGERGAKLSGGQRQRIAVARALLKNPRILLLDEATSSLDNDSEGLVQQALNHLMQGRTTVIIAHRLSTIKVAHRIAVMDGGRIVELGTHRELMALDGLYAHLYSMQFPDSSVATPPHHSEVRRMPPASILAPAAAD</sequence>
<feature type="domain" description="ABC transporter" evidence="9">
    <location>
        <begin position="361"/>
        <end position="595"/>
    </location>
</feature>
<dbReference type="CDD" id="cd18576">
    <property type="entry name" value="ABC_6TM_bac_exporter_ABCB8_10_like"/>
    <property type="match status" value="1"/>
</dbReference>
<evidence type="ECO:0000256" key="1">
    <source>
        <dbReference type="ARBA" id="ARBA00004651"/>
    </source>
</evidence>
<evidence type="ECO:0000256" key="4">
    <source>
        <dbReference type="ARBA" id="ARBA00022840"/>
    </source>
</evidence>